<gene>
    <name evidence="2" type="ORF">ACFYKX_18940</name>
</gene>
<dbReference type="Proteomes" id="UP001601059">
    <property type="component" value="Unassembled WGS sequence"/>
</dbReference>
<feature type="transmembrane region" description="Helical" evidence="1">
    <location>
        <begin position="148"/>
        <end position="169"/>
    </location>
</feature>
<comment type="caution">
    <text evidence="2">The sequence shown here is derived from an EMBL/GenBank/DDBJ whole genome shotgun (WGS) entry which is preliminary data.</text>
</comment>
<keyword evidence="3" id="KW-1185">Reference proteome</keyword>
<keyword evidence="1" id="KW-0472">Membrane</keyword>
<keyword evidence="1" id="KW-0812">Transmembrane</keyword>
<protein>
    <submittedName>
        <fullName evidence="2">CBO0543 family protein</fullName>
    </submittedName>
</protein>
<name>A0ABW6KEJ5_9BACI</name>
<feature type="transmembrane region" description="Helical" evidence="1">
    <location>
        <begin position="58"/>
        <end position="82"/>
    </location>
</feature>
<dbReference type="InterPro" id="IPR048147">
    <property type="entry name" value="CBO0543-like"/>
</dbReference>
<proteinExistence type="predicted"/>
<organism evidence="2 3">
    <name type="scientific">Cytobacillus spartinae</name>
    <dbReference type="NCBI Taxonomy" id="3299023"/>
    <lineage>
        <taxon>Bacteria</taxon>
        <taxon>Bacillati</taxon>
        <taxon>Bacillota</taxon>
        <taxon>Bacilli</taxon>
        <taxon>Bacillales</taxon>
        <taxon>Bacillaceae</taxon>
        <taxon>Cytobacillus</taxon>
    </lineage>
</organism>
<dbReference type="RefSeq" id="WP_389362646.1">
    <property type="nucleotide sequence ID" value="NZ_JBIACK010000011.1"/>
</dbReference>
<feature type="transmembrane region" description="Helical" evidence="1">
    <location>
        <begin position="123"/>
        <end position="142"/>
    </location>
</feature>
<feature type="transmembrane region" description="Helical" evidence="1">
    <location>
        <begin position="88"/>
        <end position="111"/>
    </location>
</feature>
<evidence type="ECO:0000256" key="1">
    <source>
        <dbReference type="SAM" id="Phobius"/>
    </source>
</evidence>
<evidence type="ECO:0000313" key="3">
    <source>
        <dbReference type="Proteomes" id="UP001601059"/>
    </source>
</evidence>
<accession>A0ABW6KEJ5</accession>
<keyword evidence="1" id="KW-1133">Transmembrane helix</keyword>
<sequence>MGSYKEIESLQAQLKDLDVQFWQNHMVFTAEWWMLLAAAIVPWIWWYSFVDRKRIKDILFFGFIWMILALVLDELGSAWLLWGYPKKLFPVIPPLAPADLSVIPITFMVIYQKNNSYKMYFKWCLLMSFVFSFIIEVVFHILDLFRLYNWHHWMSFIGFIIISNLTWWVNKKVSNVQKQAFRG</sequence>
<evidence type="ECO:0000313" key="2">
    <source>
        <dbReference type="EMBL" id="MFE8702681.1"/>
    </source>
</evidence>
<reference evidence="2 3" key="1">
    <citation type="submission" date="2024-08" db="EMBL/GenBank/DDBJ databases">
        <title>Two novel Cytobacillus novel species.</title>
        <authorList>
            <person name="Liu G."/>
        </authorList>
    </citation>
    <scope>NUCLEOTIDE SEQUENCE [LARGE SCALE GENOMIC DNA]</scope>
    <source>
        <strain evidence="2 3">FJAT-54145</strain>
    </source>
</reference>
<dbReference type="EMBL" id="JBIACK010000011">
    <property type="protein sequence ID" value="MFE8702681.1"/>
    <property type="molecule type" value="Genomic_DNA"/>
</dbReference>
<dbReference type="NCBIfam" id="NF041644">
    <property type="entry name" value="CBO0543_fam"/>
    <property type="match status" value="1"/>
</dbReference>
<feature type="transmembrane region" description="Helical" evidence="1">
    <location>
        <begin position="26"/>
        <end position="46"/>
    </location>
</feature>